<evidence type="ECO:0000256" key="1">
    <source>
        <dbReference type="SAM" id="MobiDB-lite"/>
    </source>
</evidence>
<sequence length="179" mass="20216">MEYLDRHKVPLLLTQAYRKKKSTPTPPGPRKSATRAISKEEPREVKGILTRSGADPKKEKPNEFGLPNTTPIPVRHLNLMRVVFPAEFWGLTGLLNIKANYEMWMSEDSILSWTETQLCNVALLICNNSPVQAGWHMNGTLRHGASRDQIQFSRDLALAVARQFNAKTGDIPRVEDLKV</sequence>
<gene>
    <name evidence="2" type="ORF">Z520_02817</name>
</gene>
<protein>
    <recommendedName>
        <fullName evidence="4">Carboxymuconolactone decarboxylase-like domain-containing protein</fullName>
    </recommendedName>
</protein>
<dbReference type="EMBL" id="KN848065">
    <property type="protein sequence ID" value="KIY01265.1"/>
    <property type="molecule type" value="Genomic_DNA"/>
</dbReference>
<dbReference type="InterPro" id="IPR029032">
    <property type="entry name" value="AhpD-like"/>
</dbReference>
<name>A0A0D2KDG2_9EURO</name>
<dbReference type="RefSeq" id="XP_016635387.1">
    <property type="nucleotide sequence ID" value="XM_016773330.1"/>
</dbReference>
<evidence type="ECO:0000313" key="2">
    <source>
        <dbReference type="EMBL" id="KIY01265.1"/>
    </source>
</evidence>
<feature type="compositionally biased region" description="Basic and acidic residues" evidence="1">
    <location>
        <begin position="37"/>
        <end position="46"/>
    </location>
</feature>
<dbReference type="OrthoDB" id="5537330at2759"/>
<dbReference type="STRING" id="1442371.A0A0D2KDG2"/>
<dbReference type="GeneID" id="27708563"/>
<reference evidence="2 3" key="1">
    <citation type="submission" date="2015-01" db="EMBL/GenBank/DDBJ databases">
        <title>The Genome Sequence of Fonsecaea multimorphosa CBS 102226.</title>
        <authorList>
            <consortium name="The Broad Institute Genomics Platform"/>
            <person name="Cuomo C."/>
            <person name="de Hoog S."/>
            <person name="Gorbushina A."/>
            <person name="Stielow B."/>
            <person name="Teixiera M."/>
            <person name="Abouelleil A."/>
            <person name="Chapman S.B."/>
            <person name="Priest M."/>
            <person name="Young S.K."/>
            <person name="Wortman J."/>
            <person name="Nusbaum C."/>
            <person name="Birren B."/>
        </authorList>
    </citation>
    <scope>NUCLEOTIDE SEQUENCE [LARGE SCALE GENOMIC DNA]</scope>
    <source>
        <strain evidence="2 3">CBS 102226</strain>
    </source>
</reference>
<dbReference type="Proteomes" id="UP000053411">
    <property type="component" value="Unassembled WGS sequence"/>
</dbReference>
<dbReference type="Gene3D" id="1.20.1290.10">
    <property type="entry name" value="AhpD-like"/>
    <property type="match status" value="1"/>
</dbReference>
<keyword evidence="3" id="KW-1185">Reference proteome</keyword>
<evidence type="ECO:0008006" key="4">
    <source>
        <dbReference type="Google" id="ProtNLM"/>
    </source>
</evidence>
<feature type="region of interest" description="Disordered" evidence="1">
    <location>
        <begin position="15"/>
        <end position="67"/>
    </location>
</feature>
<evidence type="ECO:0000313" key="3">
    <source>
        <dbReference type="Proteomes" id="UP000053411"/>
    </source>
</evidence>
<dbReference type="SUPFAM" id="SSF69118">
    <property type="entry name" value="AhpD-like"/>
    <property type="match status" value="1"/>
</dbReference>
<dbReference type="AlphaFoldDB" id="A0A0D2KDG2"/>
<proteinExistence type="predicted"/>
<accession>A0A0D2KDG2</accession>
<dbReference type="VEuPathDB" id="FungiDB:Z520_02817"/>
<organism evidence="2 3">
    <name type="scientific">Fonsecaea multimorphosa CBS 102226</name>
    <dbReference type="NCBI Taxonomy" id="1442371"/>
    <lineage>
        <taxon>Eukaryota</taxon>
        <taxon>Fungi</taxon>
        <taxon>Dikarya</taxon>
        <taxon>Ascomycota</taxon>
        <taxon>Pezizomycotina</taxon>
        <taxon>Eurotiomycetes</taxon>
        <taxon>Chaetothyriomycetidae</taxon>
        <taxon>Chaetothyriales</taxon>
        <taxon>Herpotrichiellaceae</taxon>
        <taxon>Fonsecaea</taxon>
    </lineage>
</organism>